<dbReference type="InterPro" id="IPR011990">
    <property type="entry name" value="TPR-like_helical_dom_sf"/>
</dbReference>
<dbReference type="AlphaFoldDB" id="A0A381QR17"/>
<organism evidence="1">
    <name type="scientific">marine metagenome</name>
    <dbReference type="NCBI Taxonomy" id="408172"/>
    <lineage>
        <taxon>unclassified sequences</taxon>
        <taxon>metagenomes</taxon>
        <taxon>ecological metagenomes</taxon>
    </lineage>
</organism>
<accession>A0A381QR17</accession>
<proteinExistence type="predicted"/>
<dbReference type="SUPFAM" id="SSF48452">
    <property type="entry name" value="TPR-like"/>
    <property type="match status" value="1"/>
</dbReference>
<gene>
    <name evidence="1" type="ORF">METZ01_LOCUS33853</name>
</gene>
<evidence type="ECO:0000313" key="1">
    <source>
        <dbReference type="EMBL" id="SUZ80999.1"/>
    </source>
</evidence>
<dbReference type="EMBL" id="UINC01001449">
    <property type="protein sequence ID" value="SUZ80999.1"/>
    <property type="molecule type" value="Genomic_DNA"/>
</dbReference>
<reference evidence="1" key="1">
    <citation type="submission" date="2018-05" db="EMBL/GenBank/DDBJ databases">
        <authorList>
            <person name="Lanie J.A."/>
            <person name="Ng W.-L."/>
            <person name="Kazmierczak K.M."/>
            <person name="Andrzejewski T.M."/>
            <person name="Davidsen T.M."/>
            <person name="Wayne K.J."/>
            <person name="Tettelin H."/>
            <person name="Glass J.I."/>
            <person name="Rusch D."/>
            <person name="Podicherti R."/>
            <person name="Tsui H.-C.T."/>
            <person name="Winkler M.E."/>
        </authorList>
    </citation>
    <scope>NUCLEOTIDE SEQUENCE</scope>
</reference>
<protein>
    <recommendedName>
        <fullName evidence="2">Tetratricopeptide repeat protein</fullName>
    </recommendedName>
</protein>
<dbReference type="Gene3D" id="1.25.40.10">
    <property type="entry name" value="Tetratricopeptide repeat domain"/>
    <property type="match status" value="2"/>
</dbReference>
<sequence>MYVLFLVPLLRPVGVHAQEADPRLETRLLRTAAVDESSGDLPGAEQTLRRLMGERPTSTRGIAALERVLRAQGRVHEVLPFAERFADLDPNASVPRLLEFRVYTELDDEKGLEDAAEDWMDGAGPFPEPYREVARAYGRVFGPERALSILERGRSELGRSSLFAMEAGDFLRDLGRMEEAVLEWAAVIGNDGSQVSGVMRRVREIEEDRETLVLPLLEQLRQPPTSGARLRAGAQIALEAGVFGEAKTLAEAALDGLPDRTRRGFLTALARQAQEVSAMEVALWAYETLREDAADGAETRALDQRITDAALATGDTVRALEAQQSIADDLPKGSIERQRALAEIIRIGIERGGVGTRGLLEAFREEFPDAPQVDEFLMTLAARLDAGGDREAAQSLLEGAAGPKSAIERAYLYLAAGEVVQARETFQGALSGVSAEVATEVISLLDVLDRLEGETLTVFMRSAVLAHQRRTEEALSELDVAIESVAQDTRPLLLAMGARIAAEGGVPERAAAFRERIIRDHPYSSEVPEATLELARFKGATPEGVDEAIRLLEDLILDQPNGAIVPTARRELQRIRGGPDS</sequence>
<name>A0A381QR17_9ZZZZ</name>
<evidence type="ECO:0008006" key="2">
    <source>
        <dbReference type="Google" id="ProtNLM"/>
    </source>
</evidence>